<dbReference type="Gene3D" id="3.90.930.1">
    <property type="match status" value="1"/>
</dbReference>
<name>A0ABS8EKR1_9FLAO</name>
<feature type="region of interest" description="Disordered" evidence="1">
    <location>
        <begin position="175"/>
        <end position="237"/>
    </location>
</feature>
<feature type="chain" id="PRO_5045365320" evidence="2">
    <location>
        <begin position="23"/>
        <end position="1080"/>
    </location>
</feature>
<organism evidence="3 4">
    <name type="scientific">Winogradskyella immobilis</name>
    <dbReference type="NCBI Taxonomy" id="2816852"/>
    <lineage>
        <taxon>Bacteria</taxon>
        <taxon>Pseudomonadati</taxon>
        <taxon>Bacteroidota</taxon>
        <taxon>Flavobacteriia</taxon>
        <taxon>Flavobacteriales</taxon>
        <taxon>Flavobacteriaceae</taxon>
        <taxon>Winogradskyella</taxon>
    </lineage>
</organism>
<gene>
    <name evidence="3" type="ORF">J1C55_02390</name>
</gene>
<keyword evidence="4" id="KW-1185">Reference proteome</keyword>
<accession>A0ABS8EKR1</accession>
<reference evidence="4" key="2">
    <citation type="submission" date="2023-07" db="EMBL/GenBank/DDBJ databases">
        <title>Genome of Winogradskyella sp. E313.</title>
        <authorList>
            <person name="Zhou Y."/>
        </authorList>
    </citation>
    <scope>NUCLEOTIDE SEQUENCE [LARGE SCALE GENOMIC DNA]</scope>
    <source>
        <strain evidence="4">E313</strain>
    </source>
</reference>
<comment type="caution">
    <text evidence="3">The sequence shown here is derived from an EMBL/GenBank/DDBJ whole genome shotgun (WGS) entry which is preliminary data.</text>
</comment>
<dbReference type="Pfam" id="PF07661">
    <property type="entry name" value="MORN_2"/>
    <property type="match status" value="1"/>
</dbReference>
<dbReference type="InterPro" id="IPR011652">
    <property type="entry name" value="MORN_2"/>
</dbReference>
<evidence type="ECO:0000313" key="4">
    <source>
        <dbReference type="Proteomes" id="UP000778797"/>
    </source>
</evidence>
<evidence type="ECO:0000313" key="3">
    <source>
        <dbReference type="EMBL" id="MCC1483427.1"/>
    </source>
</evidence>
<dbReference type="RefSeq" id="WP_227475874.1">
    <property type="nucleotide sequence ID" value="NZ_JAFMPT010000002.1"/>
</dbReference>
<protein>
    <submittedName>
        <fullName evidence="3">Uncharacterized protein</fullName>
    </submittedName>
</protein>
<feature type="signal peptide" evidence="2">
    <location>
        <begin position="1"/>
        <end position="22"/>
    </location>
</feature>
<sequence length="1080" mass="123375">MKKHYTLLVLLLGLFTATYSQSGCSFEMSIDYELGRDGDDSSPAPKQWTLVDGNNNTPFNFLSYNYYVKDYYGLGETGDEVLYKMEIENLSNFDVFIKLKWSNERSTGAITLKAGSTYTTENLYENTANNASLEVKSIRLAFNADHRREFGSARPRDLKCGEDINAFLDELRAKQSESGEPINNDNTIAQSENLNTTESNTQNTATSLNTSEQKPQETRLPSESIYQKRQREANERAEKQRLAEEKRLKDGQDFINQQNREIAEYNQSVDKLGDELSSELTQLFSGSDNAALNVLNVTESIMASGLIESIDGLTAVGIGGGALAIGAGLLQAAKQKKAQAIKDNSSNIKTKVDEMRATYTTFESAIKEKDNIKVLKTHNDLSVIESSIIESANFIIDKKGSVEGLGKLKTTISQSNEKRSSVINRVKEKLLNNFYKLSPEKKREFVAVLPYSESKGIAREYVEDDYMMVYDDNWELLKEGFLKNDFRHGLWKEYYPDTGDLYEKSIFERGVLSESIAFYKKSEELLFVRKLTSNNIYETQTYHPNKNIKSNGKMLIEEYGKFKRIGTWSLYNENGKLYRLLSNDDNEVTVIDFYENGKKSTETILKLDQIQGIRNLYYKNGQLRQAIEYKTITDKKGSRTSINRGVVAFDKEGNLIDDGNLIDGNGTVIIYNEEGNISEIVTYKENKLKSLLLNPKKIQKAYQKFRKKDPYEPKTDFDINNHTTYDLKPLPISETLQEEVLSAFEKIPSAKPPKKIIKATINNNDTEPEVNNTKKKDNKLESIDKLDGIKIGEDEKITEILSSFYTEYNVIKESPNLITYFKPNGEFYRVHNSSKSKSYLDIDKNFENYTTELNNLREQSELYIKLFNSINKGYTSRLKPNNLYSKDPFKAFFSDHLAVAIQNNYYDEDTLNNKHYFEDLRDTYDNTKTPTITISTGNWIVENNTIKLISSKKSIVFPAQLSVLEYRGKKSAFFCSKLENPPFKTLSTDAYGIGISKNYRHLIFNKTQSKLIWAIQSQETTTNNVLGVEEILISKSISSNGILENNSKEIFEKIIMVNNFNDEISIFSDQKILNDFFQIK</sequence>
<dbReference type="EMBL" id="JAFMPT010000002">
    <property type="protein sequence ID" value="MCC1483427.1"/>
    <property type="molecule type" value="Genomic_DNA"/>
</dbReference>
<feature type="compositionally biased region" description="Polar residues" evidence="1">
    <location>
        <begin position="178"/>
        <end position="227"/>
    </location>
</feature>
<evidence type="ECO:0000256" key="2">
    <source>
        <dbReference type="SAM" id="SignalP"/>
    </source>
</evidence>
<proteinExistence type="predicted"/>
<keyword evidence="2" id="KW-0732">Signal</keyword>
<evidence type="ECO:0000256" key="1">
    <source>
        <dbReference type="SAM" id="MobiDB-lite"/>
    </source>
</evidence>
<dbReference type="SUPFAM" id="SSF82185">
    <property type="entry name" value="Histone H3 K4-specific methyltransferase SET7/9 N-terminal domain"/>
    <property type="match status" value="1"/>
</dbReference>
<reference evidence="4" key="1">
    <citation type="submission" date="2021-03" db="EMBL/GenBank/DDBJ databases">
        <title>Genome of Cognatishimia sp. F0-27.</title>
        <authorList>
            <person name="Ping X."/>
        </authorList>
    </citation>
    <scope>NUCLEOTIDE SEQUENCE [LARGE SCALE GENOMIC DNA]</scope>
    <source>
        <strain evidence="4">E313</strain>
    </source>
</reference>
<dbReference type="Proteomes" id="UP000778797">
    <property type="component" value="Unassembled WGS sequence"/>
</dbReference>